<comment type="caution">
    <text evidence="1">The sequence shown here is derived from an EMBL/GenBank/DDBJ whole genome shotgun (WGS) entry which is preliminary data.</text>
</comment>
<name>A0A9Q1K5N8_9CARY</name>
<reference evidence="1" key="1">
    <citation type="submission" date="2022-04" db="EMBL/GenBank/DDBJ databases">
        <title>Carnegiea gigantea Genome sequencing and assembly v2.</title>
        <authorList>
            <person name="Copetti D."/>
            <person name="Sanderson M.J."/>
            <person name="Burquez A."/>
            <person name="Wojciechowski M.F."/>
        </authorList>
    </citation>
    <scope>NUCLEOTIDE SEQUENCE</scope>
    <source>
        <strain evidence="1">SGP5-SGP5p</strain>
        <tissue evidence="1">Aerial part</tissue>
    </source>
</reference>
<gene>
    <name evidence="1" type="ORF">Cgig2_026190</name>
</gene>
<evidence type="ECO:0000313" key="1">
    <source>
        <dbReference type="EMBL" id="KAJ8436866.1"/>
    </source>
</evidence>
<dbReference type="AlphaFoldDB" id="A0A9Q1K5N8"/>
<keyword evidence="2" id="KW-1185">Reference proteome</keyword>
<dbReference type="Proteomes" id="UP001153076">
    <property type="component" value="Unassembled WGS sequence"/>
</dbReference>
<organism evidence="1 2">
    <name type="scientific">Carnegiea gigantea</name>
    <dbReference type="NCBI Taxonomy" id="171969"/>
    <lineage>
        <taxon>Eukaryota</taxon>
        <taxon>Viridiplantae</taxon>
        <taxon>Streptophyta</taxon>
        <taxon>Embryophyta</taxon>
        <taxon>Tracheophyta</taxon>
        <taxon>Spermatophyta</taxon>
        <taxon>Magnoliopsida</taxon>
        <taxon>eudicotyledons</taxon>
        <taxon>Gunneridae</taxon>
        <taxon>Pentapetalae</taxon>
        <taxon>Caryophyllales</taxon>
        <taxon>Cactineae</taxon>
        <taxon>Cactaceae</taxon>
        <taxon>Cactoideae</taxon>
        <taxon>Echinocereeae</taxon>
        <taxon>Carnegiea</taxon>
    </lineage>
</organism>
<accession>A0A9Q1K5N8</accession>
<proteinExistence type="predicted"/>
<protein>
    <submittedName>
        <fullName evidence="1">Uncharacterized protein</fullName>
    </submittedName>
</protein>
<evidence type="ECO:0000313" key="2">
    <source>
        <dbReference type="Proteomes" id="UP001153076"/>
    </source>
</evidence>
<dbReference type="EMBL" id="JAKOGI010000326">
    <property type="protein sequence ID" value="KAJ8436866.1"/>
    <property type="molecule type" value="Genomic_DNA"/>
</dbReference>
<sequence length="184" mass="20073">MIGRDLQCQRCRRGGVRLSDVDSPSLEAVGVGTHTYGSPVRVPLTRADSMSFMPTPQVDARMGNPFLDPNQVPGLNQDAGLQAFHAGDTSGGQPLLQSPLHSTPHPIPHPVVVPTSQRTLEPPAQATSQQSEGRILPWSEHEVAVRDKSLIEPEGDTYLLYYPFTKYEMLLVCNSMLVILCSSI</sequence>